<dbReference type="Pfam" id="PF08242">
    <property type="entry name" value="Methyltransf_12"/>
    <property type="match status" value="1"/>
</dbReference>
<dbReference type="EMBL" id="BAAAYL010000001">
    <property type="protein sequence ID" value="GAA3369332.1"/>
    <property type="molecule type" value="Genomic_DNA"/>
</dbReference>
<accession>A0ABP6S6R8</accession>
<name>A0ABP6S6R8_9ACTN</name>
<feature type="domain" description="Methyltransferase type 12" evidence="1">
    <location>
        <begin position="29"/>
        <end position="134"/>
    </location>
</feature>
<dbReference type="Gene3D" id="3.40.50.150">
    <property type="entry name" value="Vaccinia Virus protein VP39"/>
    <property type="match status" value="1"/>
</dbReference>
<dbReference type="InterPro" id="IPR029063">
    <property type="entry name" value="SAM-dependent_MTases_sf"/>
</dbReference>
<evidence type="ECO:0000259" key="1">
    <source>
        <dbReference type="Pfam" id="PF08242"/>
    </source>
</evidence>
<organism evidence="2 3">
    <name type="scientific">Streptomyces sannanensis</name>
    <dbReference type="NCBI Taxonomy" id="285536"/>
    <lineage>
        <taxon>Bacteria</taxon>
        <taxon>Bacillati</taxon>
        <taxon>Actinomycetota</taxon>
        <taxon>Actinomycetes</taxon>
        <taxon>Kitasatosporales</taxon>
        <taxon>Streptomycetaceae</taxon>
        <taxon>Streptomyces</taxon>
    </lineage>
</organism>
<dbReference type="SUPFAM" id="SSF53335">
    <property type="entry name" value="S-adenosyl-L-methionine-dependent methyltransferases"/>
    <property type="match status" value="1"/>
</dbReference>
<keyword evidence="3" id="KW-1185">Reference proteome</keyword>
<dbReference type="RefSeq" id="WP_345035018.1">
    <property type="nucleotide sequence ID" value="NZ_BAAAYL010000001.1"/>
</dbReference>
<sequence length="247" mass="27225">MTFISAKTGQFRYFDAQLGHPDWAGRKVLDFGGNAGAFLDGAGDRIQPSDYWCLDVSRAAVAEGRRRRPQAHWVHYDRYNPQFNPEGVHRLPLPGLGARFDYVLAYSVFTHLSDDEAVELVGGLRSMLADDGVLAFTFMDPAWSPPAGRGTPNVRWRLGSWPGRTAYGGVAVPEHQDPVTDRACGASWCAIVDHTVHFDARTPVPACGRYEVFWSVEHARSLFPAAEVRAPVEPERQHCCLVGGASS</sequence>
<protein>
    <recommendedName>
        <fullName evidence="1">Methyltransferase type 12 domain-containing protein</fullName>
    </recommendedName>
</protein>
<proteinExistence type="predicted"/>
<gene>
    <name evidence="2" type="ORF">GCM10020367_11630</name>
</gene>
<evidence type="ECO:0000313" key="2">
    <source>
        <dbReference type="EMBL" id="GAA3369332.1"/>
    </source>
</evidence>
<reference evidence="3" key="1">
    <citation type="journal article" date="2019" name="Int. J. Syst. Evol. Microbiol.">
        <title>The Global Catalogue of Microorganisms (GCM) 10K type strain sequencing project: providing services to taxonomists for standard genome sequencing and annotation.</title>
        <authorList>
            <consortium name="The Broad Institute Genomics Platform"/>
            <consortium name="The Broad Institute Genome Sequencing Center for Infectious Disease"/>
            <person name="Wu L."/>
            <person name="Ma J."/>
        </authorList>
    </citation>
    <scope>NUCLEOTIDE SEQUENCE [LARGE SCALE GENOMIC DNA]</scope>
    <source>
        <strain evidence="3">JCM 9651</strain>
    </source>
</reference>
<dbReference type="Proteomes" id="UP001499990">
    <property type="component" value="Unassembled WGS sequence"/>
</dbReference>
<evidence type="ECO:0000313" key="3">
    <source>
        <dbReference type="Proteomes" id="UP001499990"/>
    </source>
</evidence>
<comment type="caution">
    <text evidence="2">The sequence shown here is derived from an EMBL/GenBank/DDBJ whole genome shotgun (WGS) entry which is preliminary data.</text>
</comment>
<dbReference type="InterPro" id="IPR013217">
    <property type="entry name" value="Methyltransf_12"/>
</dbReference>